<proteinExistence type="inferred from homology"/>
<sequence>MGFFGKGRGSGDGNNNYKDNTAFARWFNKTSNDEPRKLRVFDRGNNGNYFTCHGADAFCVAKGLFKTTAVVKYWNTGVKDPNQAKLATVTLNKSAYEGVCRMVLVEGTAFAPATSSPDQLAKTGDQAHNKKSILAVYHSQGGGGSWQCKKQGSPSRLESFEQELCLDAAQPVVLAVVVQDRNRKEYDDSLLAGASSADCSDHVVGASFCNPQGEGGGLAHYSISSCDFLDDPHFCVLEALVVQSGAKECLVQVLEPPGGAKSASSSSATTRQRVLDVFDRCGVLVTEREGGGGSKDTFDHGRLERDLGRLQRDSQVERCRDVLDRKVASRATQLLLEFAELLQDKRNFGRWEVRVHDTGRHMRMDAAAIKALNVTAQPGQGARGSGGAPRSLQELLGRGRTPMGKRLARTWLKQPLTDVEEIERRLAVVNALVSDSFLRGDLRDGLLRGVPDVDRLVRKLERGTATLRDLCALYRVSCRIEDICGALDGNSEELLRRKFSEPLRSCHDADHLGKFEDLLESAVDLDRAPEEFLICPNYSDDLEATHLEKEETEAEVYREAERIADDLGKVLDKSVKLEWHKYSNQRERCMRITAKEEKLVRKQLQRDYTILETRKDGTKFTSKGMKTLAKRLSKLTDKYDECQKDLVAQVVGVASTFAPVWQRVSGLVAELDCLCGFADLACSAPRPYCKPEVLPSSKQRISLKGCRHPLVEFQDLGGTGDGAGATQEDFIPNDCDLVRGESWFQVITGPNMGGKSTYIRQVGVAVLLAQCGCFVPCDEATISVRDAVYARVGAGDCQQRGVSTFMAEMLETASILKGATKSSLVVIDELGRGTSTNDGFGLAWAISEHLMRETGCACLFATHFHELTSLRDDACGVLNRHVVTNLDPKTGGLTMLYKVEDGPCERSFGIAVAEKVGFPGEVVSWAKGYERNLSKRVRLTAPPALD</sequence>
<evidence type="ECO:0000256" key="4">
    <source>
        <dbReference type="ARBA" id="ARBA00022840"/>
    </source>
</evidence>
<gene>
    <name evidence="8" type="ORF">HKI87_01g09660</name>
</gene>
<keyword evidence="2" id="KW-0547">Nucleotide-binding</keyword>
<reference evidence="8 9" key="1">
    <citation type="submission" date="2024-03" db="EMBL/GenBank/DDBJ databases">
        <title>Complete genome sequence of the green alga Chloropicon roscoffensis RCC1871.</title>
        <authorList>
            <person name="Lemieux C."/>
            <person name="Pombert J.-F."/>
            <person name="Otis C."/>
            <person name="Turmel M."/>
        </authorList>
    </citation>
    <scope>NUCLEOTIDE SEQUENCE [LARGE SCALE GENOMIC DNA]</scope>
    <source>
        <strain evidence="8 9">RCC1871</strain>
    </source>
</reference>
<evidence type="ECO:0000256" key="6">
    <source>
        <dbReference type="ARBA" id="ARBA00023204"/>
    </source>
</evidence>
<dbReference type="PROSITE" id="PS00486">
    <property type="entry name" value="DNA_MISMATCH_REPAIR_2"/>
    <property type="match status" value="1"/>
</dbReference>
<dbReference type="GO" id="GO:0140664">
    <property type="term" value="F:ATP-dependent DNA damage sensor activity"/>
    <property type="evidence" value="ECO:0007669"/>
    <property type="project" value="InterPro"/>
</dbReference>
<accession>A0AAX4NZA5</accession>
<dbReference type="InterPro" id="IPR000432">
    <property type="entry name" value="DNA_mismatch_repair_MutS_C"/>
</dbReference>
<dbReference type="InterPro" id="IPR007696">
    <property type="entry name" value="DNA_mismatch_repair_MutS_core"/>
</dbReference>
<dbReference type="InterPro" id="IPR027417">
    <property type="entry name" value="P-loop_NTPase"/>
</dbReference>
<keyword evidence="6" id="KW-0234">DNA repair</keyword>
<dbReference type="Pfam" id="PF00488">
    <property type="entry name" value="MutS_V"/>
    <property type="match status" value="1"/>
</dbReference>
<keyword evidence="4" id="KW-0067">ATP-binding</keyword>
<dbReference type="PIRSF" id="PIRSF005813">
    <property type="entry name" value="MSH2"/>
    <property type="match status" value="1"/>
</dbReference>
<evidence type="ECO:0000313" key="9">
    <source>
        <dbReference type="Proteomes" id="UP001472866"/>
    </source>
</evidence>
<dbReference type="Gene3D" id="3.40.50.300">
    <property type="entry name" value="P-loop containing nucleotide triphosphate hydrolases"/>
    <property type="match status" value="1"/>
</dbReference>
<dbReference type="AlphaFoldDB" id="A0AAX4NZA5"/>
<evidence type="ECO:0000256" key="5">
    <source>
        <dbReference type="ARBA" id="ARBA00023125"/>
    </source>
</evidence>
<protein>
    <submittedName>
        <fullName evidence="8">DNA mismatch repair protein MSH2</fullName>
    </submittedName>
</protein>
<dbReference type="InterPro" id="IPR036187">
    <property type="entry name" value="DNA_mismatch_repair_MutS_sf"/>
</dbReference>
<dbReference type="Gene3D" id="3.30.420.110">
    <property type="entry name" value="MutS, connector domain"/>
    <property type="match status" value="1"/>
</dbReference>
<evidence type="ECO:0000313" key="8">
    <source>
        <dbReference type="EMBL" id="WZN59440.1"/>
    </source>
</evidence>
<dbReference type="GO" id="GO:0005524">
    <property type="term" value="F:ATP binding"/>
    <property type="evidence" value="ECO:0007669"/>
    <property type="project" value="UniProtKB-KW"/>
</dbReference>
<comment type="similarity">
    <text evidence="1">Belongs to the DNA mismatch repair MutS family.</text>
</comment>
<dbReference type="InterPro" id="IPR036678">
    <property type="entry name" value="MutS_con_dom_sf"/>
</dbReference>
<dbReference type="FunFam" id="3.40.50.300:FF:005021">
    <property type="entry name" value="Predicted protein"/>
    <property type="match status" value="1"/>
</dbReference>
<feature type="domain" description="DNA mismatch repair proteins mutS family" evidence="7">
    <location>
        <begin position="823"/>
        <end position="839"/>
    </location>
</feature>
<dbReference type="PANTHER" id="PTHR11361:SF35">
    <property type="entry name" value="DNA MISMATCH REPAIR PROTEIN MSH2"/>
    <property type="match status" value="1"/>
</dbReference>
<dbReference type="SUPFAM" id="SSF52540">
    <property type="entry name" value="P-loop containing nucleoside triphosphate hydrolases"/>
    <property type="match status" value="1"/>
</dbReference>
<dbReference type="SMART" id="SM00533">
    <property type="entry name" value="MUTSd"/>
    <property type="match status" value="1"/>
</dbReference>
<dbReference type="Gene3D" id="1.10.1420.10">
    <property type="match status" value="2"/>
</dbReference>
<evidence type="ECO:0000256" key="2">
    <source>
        <dbReference type="ARBA" id="ARBA00022741"/>
    </source>
</evidence>
<keyword evidence="5" id="KW-0238">DNA-binding</keyword>
<evidence type="ECO:0000256" key="1">
    <source>
        <dbReference type="ARBA" id="ARBA00006271"/>
    </source>
</evidence>
<keyword evidence="3" id="KW-0227">DNA damage</keyword>
<keyword evidence="9" id="KW-1185">Reference proteome</keyword>
<dbReference type="PANTHER" id="PTHR11361">
    <property type="entry name" value="DNA MISMATCH REPAIR PROTEIN MUTS FAMILY MEMBER"/>
    <property type="match status" value="1"/>
</dbReference>
<dbReference type="EMBL" id="CP151501">
    <property type="protein sequence ID" value="WZN59440.1"/>
    <property type="molecule type" value="Genomic_DNA"/>
</dbReference>
<dbReference type="Pfam" id="PF05190">
    <property type="entry name" value="MutS_IV"/>
    <property type="match status" value="1"/>
</dbReference>
<name>A0AAX4NZA5_9CHLO</name>
<dbReference type="Gene3D" id="3.40.1170.10">
    <property type="entry name" value="DNA repair protein MutS, domain I"/>
    <property type="match status" value="1"/>
</dbReference>
<dbReference type="SMART" id="SM00534">
    <property type="entry name" value="MUTSac"/>
    <property type="match status" value="1"/>
</dbReference>
<dbReference type="GO" id="GO:0006312">
    <property type="term" value="P:mitotic recombination"/>
    <property type="evidence" value="ECO:0007669"/>
    <property type="project" value="TreeGrafter"/>
</dbReference>
<organism evidence="8 9">
    <name type="scientific">Chloropicon roscoffensis</name>
    <dbReference type="NCBI Taxonomy" id="1461544"/>
    <lineage>
        <taxon>Eukaryota</taxon>
        <taxon>Viridiplantae</taxon>
        <taxon>Chlorophyta</taxon>
        <taxon>Chloropicophyceae</taxon>
        <taxon>Chloropicales</taxon>
        <taxon>Chloropicaceae</taxon>
        <taxon>Chloropicon</taxon>
    </lineage>
</organism>
<dbReference type="InterPro" id="IPR007861">
    <property type="entry name" value="DNA_mismatch_repair_MutS_clamp"/>
</dbReference>
<dbReference type="InterPro" id="IPR011184">
    <property type="entry name" value="DNA_mismatch_repair_Msh2"/>
</dbReference>
<evidence type="ECO:0000259" key="7">
    <source>
        <dbReference type="PROSITE" id="PS00486"/>
    </source>
</evidence>
<dbReference type="GO" id="GO:0030983">
    <property type="term" value="F:mismatched DNA binding"/>
    <property type="evidence" value="ECO:0007669"/>
    <property type="project" value="InterPro"/>
</dbReference>
<dbReference type="GO" id="GO:0006298">
    <property type="term" value="P:mismatch repair"/>
    <property type="evidence" value="ECO:0007669"/>
    <property type="project" value="InterPro"/>
</dbReference>
<dbReference type="GO" id="GO:0032301">
    <property type="term" value="C:MutSalpha complex"/>
    <property type="evidence" value="ECO:0007669"/>
    <property type="project" value="TreeGrafter"/>
</dbReference>
<dbReference type="Pfam" id="PF05192">
    <property type="entry name" value="MutS_III"/>
    <property type="match status" value="1"/>
</dbReference>
<dbReference type="Proteomes" id="UP001472866">
    <property type="component" value="Chromosome 01"/>
</dbReference>
<dbReference type="SUPFAM" id="SSF48334">
    <property type="entry name" value="DNA repair protein MutS, domain III"/>
    <property type="match status" value="1"/>
</dbReference>
<dbReference type="InterPro" id="IPR016151">
    <property type="entry name" value="DNA_mismatch_repair_MutS_N"/>
</dbReference>
<evidence type="ECO:0000256" key="3">
    <source>
        <dbReference type="ARBA" id="ARBA00022763"/>
    </source>
</evidence>
<dbReference type="InterPro" id="IPR045076">
    <property type="entry name" value="MutS"/>
</dbReference>